<keyword evidence="3" id="KW-1185">Reference proteome</keyword>
<evidence type="ECO:0000313" key="3">
    <source>
        <dbReference type="Proteomes" id="UP001226434"/>
    </source>
</evidence>
<dbReference type="PANTHER" id="PTHR21015">
    <property type="entry name" value="UDP-N-ACETYLGLUCOSAMINE--N-ACETYLMURAMYL-(PENTAPEPTIDE) PYROPHOSPHORYL-UNDECAPRENOL N-ACETYLGLUCOSAMINE TRANSFERASE 1"/>
    <property type="match status" value="1"/>
</dbReference>
<comment type="caution">
    <text evidence="2">The sequence shown here is derived from an EMBL/GenBank/DDBJ whole genome shotgun (WGS) entry which is preliminary data.</text>
</comment>
<dbReference type="PANTHER" id="PTHR21015:SF22">
    <property type="entry name" value="GLYCOSYLTRANSFERASE"/>
    <property type="match status" value="1"/>
</dbReference>
<evidence type="ECO:0000259" key="1">
    <source>
        <dbReference type="Pfam" id="PF04101"/>
    </source>
</evidence>
<protein>
    <submittedName>
        <fullName evidence="2">Glycosyltransferase</fullName>
    </submittedName>
</protein>
<sequence>MPPNSKPVVLVAPLDWGLGHATRCVPIVNSLVNADFEVIIAGEGAQKALLAKEFPLVKLVDLPGYRLRYGRTKWGTIFKIFFQVPKILAAIRRENKWLKRFATENKVDFVISDNRYGFYLTGAPSFFISHQLLIKTPFGKWTERVLQKINFRFIRKFTACWVPDHEGKINLGGELSHPHHMPSVPVRYLGRLSRMKKEERQITNDLLVIISGPEPQRSLFEKIVVDQLSQTDLSSIVVRGLPNATSSLHTSDNIKIHNHLSAADLNIAINESSAIISRSGYSTVMDLIPLHKRCIFVPTPGQTEQEYLADYLSENNMCVSVRQSDFELISVLKKLEEKDFIFPDFPENCLKEIIGKMQNTL</sequence>
<feature type="domain" description="Glycosyl transferase family 28 C-terminal" evidence="1">
    <location>
        <begin position="263"/>
        <end position="338"/>
    </location>
</feature>
<reference evidence="2 3" key="1">
    <citation type="submission" date="2023-05" db="EMBL/GenBank/DDBJ databases">
        <title>Genome sequence of Pinibacter sp. MAH-24.</title>
        <authorList>
            <person name="Huq M.A."/>
        </authorList>
    </citation>
    <scope>NUCLEOTIDE SEQUENCE [LARGE SCALE GENOMIC DNA]</scope>
    <source>
        <strain evidence="2 3">MAH-24</strain>
    </source>
</reference>
<gene>
    <name evidence="2" type="ORF">QJ048_10060</name>
</gene>
<accession>A0ABT6RE56</accession>
<proteinExistence type="predicted"/>
<dbReference type="RefSeq" id="WP_282334216.1">
    <property type="nucleotide sequence ID" value="NZ_JASBRG010000006.1"/>
</dbReference>
<dbReference type="Gene3D" id="3.40.50.2000">
    <property type="entry name" value="Glycogen Phosphorylase B"/>
    <property type="match status" value="1"/>
</dbReference>
<organism evidence="2 3">
    <name type="scientific">Pinibacter soli</name>
    <dbReference type="NCBI Taxonomy" id="3044211"/>
    <lineage>
        <taxon>Bacteria</taxon>
        <taxon>Pseudomonadati</taxon>
        <taxon>Bacteroidota</taxon>
        <taxon>Chitinophagia</taxon>
        <taxon>Chitinophagales</taxon>
        <taxon>Chitinophagaceae</taxon>
        <taxon>Pinibacter</taxon>
    </lineage>
</organism>
<dbReference type="EMBL" id="JASBRG010000006">
    <property type="protein sequence ID" value="MDI3320117.1"/>
    <property type="molecule type" value="Genomic_DNA"/>
</dbReference>
<dbReference type="Pfam" id="PF04101">
    <property type="entry name" value="Glyco_tran_28_C"/>
    <property type="match status" value="1"/>
</dbReference>
<evidence type="ECO:0000313" key="2">
    <source>
        <dbReference type="EMBL" id="MDI3320117.1"/>
    </source>
</evidence>
<dbReference type="SUPFAM" id="SSF53756">
    <property type="entry name" value="UDP-Glycosyltransferase/glycogen phosphorylase"/>
    <property type="match status" value="1"/>
</dbReference>
<dbReference type="Proteomes" id="UP001226434">
    <property type="component" value="Unassembled WGS sequence"/>
</dbReference>
<dbReference type="InterPro" id="IPR007235">
    <property type="entry name" value="Glyco_trans_28_C"/>
</dbReference>
<name>A0ABT6RE56_9BACT</name>